<dbReference type="NCBIfam" id="TIGR00199">
    <property type="entry name" value="PncC_domain"/>
    <property type="match status" value="1"/>
</dbReference>
<dbReference type="OrthoDB" id="9801454at2"/>
<reference evidence="2 3" key="1">
    <citation type="journal article" date="2011" name="J. Bacteriol.">
        <title>Complete genome sequence of seawater bacterium Glaciecola nitratireducens FR1064T.</title>
        <authorList>
            <person name="Bian F."/>
            <person name="Qin Q.L."/>
            <person name="Xie B.B."/>
            <person name="Shu Y.L."/>
            <person name="Zhang X.Y."/>
            <person name="Yu Y."/>
            <person name="Chen B."/>
            <person name="Chen X.L."/>
            <person name="Zhou B.C."/>
            <person name="Zhang Y.Z."/>
        </authorList>
    </citation>
    <scope>NUCLEOTIDE SEQUENCE [LARGE SCALE GENOMIC DNA]</scope>
    <source>
        <strain evidence="3">JCM 12485 / KCTC 12276 / FR1064</strain>
    </source>
</reference>
<evidence type="ECO:0000313" key="3">
    <source>
        <dbReference type="Proteomes" id="UP000009282"/>
    </source>
</evidence>
<dbReference type="Proteomes" id="UP000009282">
    <property type="component" value="Chromosome"/>
</dbReference>
<dbReference type="SUPFAM" id="SSF142433">
    <property type="entry name" value="CinA-like"/>
    <property type="match status" value="1"/>
</dbReference>
<evidence type="ECO:0000259" key="1">
    <source>
        <dbReference type="Pfam" id="PF02464"/>
    </source>
</evidence>
<keyword evidence="3" id="KW-1185">Reference proteome</keyword>
<dbReference type="STRING" id="1085623.GNIT_2508"/>
<gene>
    <name evidence="2" type="ordered locus">GNIT_2508</name>
</gene>
<feature type="domain" description="CinA C-terminal" evidence="1">
    <location>
        <begin position="10"/>
        <end position="131"/>
    </location>
</feature>
<dbReference type="Gene3D" id="3.90.950.20">
    <property type="entry name" value="CinA-like"/>
    <property type="match status" value="1"/>
</dbReference>
<dbReference type="Pfam" id="PF02464">
    <property type="entry name" value="CinA"/>
    <property type="match status" value="1"/>
</dbReference>
<dbReference type="HOGENOM" id="CLU_030805_1_1_6"/>
<accession>G4QM34</accession>
<dbReference type="AlphaFoldDB" id="G4QM34"/>
<dbReference type="eggNOG" id="COG1546">
    <property type="taxonomic scope" value="Bacteria"/>
</dbReference>
<dbReference type="EMBL" id="CP003060">
    <property type="protein sequence ID" value="AEP30605.1"/>
    <property type="molecule type" value="Genomic_DNA"/>
</dbReference>
<name>G4QM34_GLANF</name>
<dbReference type="RefSeq" id="WP_014109478.1">
    <property type="nucleotide sequence ID" value="NC_016041.1"/>
</dbReference>
<dbReference type="KEGG" id="gni:GNIT_2508"/>
<evidence type="ECO:0000313" key="2">
    <source>
        <dbReference type="EMBL" id="AEP30605.1"/>
    </source>
</evidence>
<sequence>MQNLTTKSVEALARSLGESLLAAHKKVASVESCTGGGVAYAITEVPGSSQWFEKSWVTYSNQAKHEEVGVSLATLDKFGAVSSEVVHEMAEGGLRKSGANLCVAISGIAGPGGGTASKPVGLVWFAIAKTVDDRRAKNGSAGILRANGLEAEQKNKIDNLHSKNSLSNSNNLVQTRCFSRCFSGDRQQVREQAINLALKELIVSLVNT</sequence>
<dbReference type="InterPro" id="IPR008136">
    <property type="entry name" value="CinA_C"/>
</dbReference>
<proteinExistence type="predicted"/>
<protein>
    <submittedName>
        <fullName evidence="2">Putative CinA-related protein</fullName>
    </submittedName>
</protein>
<dbReference type="InterPro" id="IPR036653">
    <property type="entry name" value="CinA-like_C"/>
</dbReference>
<organism evidence="2 3">
    <name type="scientific">Glaciecola nitratireducens (strain JCM 12485 / KCTC 12276 / FR1064)</name>
    <dbReference type="NCBI Taxonomy" id="1085623"/>
    <lineage>
        <taxon>Bacteria</taxon>
        <taxon>Pseudomonadati</taxon>
        <taxon>Pseudomonadota</taxon>
        <taxon>Gammaproteobacteria</taxon>
        <taxon>Alteromonadales</taxon>
        <taxon>Alteromonadaceae</taxon>
        <taxon>Brumicola</taxon>
    </lineage>
</organism>